<feature type="region of interest" description="Disordered" evidence="1">
    <location>
        <begin position="241"/>
        <end position="269"/>
    </location>
</feature>
<proteinExistence type="predicted"/>
<feature type="transmembrane region" description="Helical" evidence="2">
    <location>
        <begin position="76"/>
        <end position="96"/>
    </location>
</feature>
<feature type="region of interest" description="Disordered" evidence="1">
    <location>
        <begin position="1"/>
        <end position="62"/>
    </location>
</feature>
<gene>
    <name evidence="3" type="ORF">D8I35_03160</name>
</gene>
<evidence type="ECO:0000256" key="1">
    <source>
        <dbReference type="SAM" id="MobiDB-lite"/>
    </source>
</evidence>
<dbReference type="EMBL" id="RDQO01000001">
    <property type="protein sequence ID" value="RMX08136.1"/>
    <property type="molecule type" value="Genomic_DNA"/>
</dbReference>
<reference evidence="3 4" key="1">
    <citation type="submission" date="2018-10" db="EMBL/GenBank/DDBJ databases">
        <title>Draft genome of Cortibacter populi DSM10536.</title>
        <authorList>
            <person name="Bernier A.-M."/>
            <person name="Bernard K."/>
        </authorList>
    </citation>
    <scope>NUCLEOTIDE SEQUENCE [LARGE SCALE GENOMIC DNA]</scope>
    <source>
        <strain evidence="3 4">DSM 105136</strain>
    </source>
</reference>
<keyword evidence="2" id="KW-0472">Membrane</keyword>
<organism evidence="3 4">
    <name type="scientific">Corticibacter populi</name>
    <dbReference type="NCBI Taxonomy" id="1550736"/>
    <lineage>
        <taxon>Bacteria</taxon>
        <taxon>Pseudomonadati</taxon>
        <taxon>Pseudomonadota</taxon>
        <taxon>Betaproteobacteria</taxon>
        <taxon>Burkholderiales</taxon>
        <taxon>Comamonadaceae</taxon>
        <taxon>Corticibacter</taxon>
    </lineage>
</organism>
<dbReference type="AlphaFoldDB" id="A0A3M6QYN2"/>
<keyword evidence="2" id="KW-1133">Transmembrane helix</keyword>
<keyword evidence="2" id="KW-0812">Transmembrane</keyword>
<protein>
    <submittedName>
        <fullName evidence="3">Uncharacterized protein</fullName>
    </submittedName>
</protein>
<accession>A0A3M6QYN2</accession>
<comment type="caution">
    <text evidence="3">The sequence shown here is derived from an EMBL/GenBank/DDBJ whole genome shotgun (WGS) entry which is preliminary data.</text>
</comment>
<dbReference type="Proteomes" id="UP000278006">
    <property type="component" value="Unassembled WGS sequence"/>
</dbReference>
<sequence>MQQEDQQQEPVVAQQAIEDEAARKAQSDATVDPLPEVDFLEGAAAEPADEARDASSEGQASKRSALAGLPFSLKKMVIGSVIAIAIAGGASAWLALRDQGLAAPPVVPQPELASSFEPLPADLGVVGAGELDQTLALESPPASYEDDDEALTHDIGVIDHVAAGDARSAGSSIPASAQQLQALEQQVMALQSALAQQQSWNATLEAGLVKAGLLRQEDGQATLDVQHFIASSSSASAAAPAAKRAIVSRPAAPRQQPRREAVARAPEPAEPQVKLVSIDMWNGQPSVVVGTTDTSLGYRVLQVGDSTRGITLQSADPVTQTAVFLVGGKPQILRKVQ</sequence>
<keyword evidence="4" id="KW-1185">Reference proteome</keyword>
<evidence type="ECO:0000313" key="3">
    <source>
        <dbReference type="EMBL" id="RMX08136.1"/>
    </source>
</evidence>
<name>A0A3M6QYN2_9BURK</name>
<evidence type="ECO:0000313" key="4">
    <source>
        <dbReference type="Proteomes" id="UP000278006"/>
    </source>
</evidence>
<evidence type="ECO:0000256" key="2">
    <source>
        <dbReference type="SAM" id="Phobius"/>
    </source>
</evidence>